<dbReference type="OMA" id="FRNMALH"/>
<organism evidence="1 2">
    <name type="scientific">Colobus angolensis palliatus</name>
    <name type="common">Peters' Angolan colobus</name>
    <dbReference type="NCBI Taxonomy" id="336983"/>
    <lineage>
        <taxon>Eukaryota</taxon>
        <taxon>Metazoa</taxon>
        <taxon>Chordata</taxon>
        <taxon>Craniata</taxon>
        <taxon>Vertebrata</taxon>
        <taxon>Euteleostomi</taxon>
        <taxon>Mammalia</taxon>
        <taxon>Eutheria</taxon>
        <taxon>Euarchontoglires</taxon>
        <taxon>Primates</taxon>
        <taxon>Haplorrhini</taxon>
        <taxon>Catarrhini</taxon>
        <taxon>Cercopithecidae</taxon>
        <taxon>Colobinae</taxon>
        <taxon>Colobus</taxon>
    </lineage>
</organism>
<evidence type="ECO:0000313" key="2">
    <source>
        <dbReference type="Proteomes" id="UP000233080"/>
    </source>
</evidence>
<keyword evidence="2" id="KW-1185">Reference proteome</keyword>
<protein>
    <submittedName>
        <fullName evidence="1">Uncharacterized protein</fullName>
    </submittedName>
</protein>
<evidence type="ECO:0000313" key="1">
    <source>
        <dbReference type="Ensembl" id="ENSCANP00000005193.1"/>
    </source>
</evidence>
<accession>A0A2K5HLG6</accession>
<name>A0A2K5HLG6_COLAP</name>
<dbReference type="Ensembl" id="ENSCANT00000020096.1">
    <property type="protein sequence ID" value="ENSCANP00000005193.1"/>
    <property type="gene ID" value="ENSCANG00000017976.1"/>
</dbReference>
<reference evidence="1" key="1">
    <citation type="submission" date="2025-08" db="UniProtKB">
        <authorList>
            <consortium name="Ensembl"/>
        </authorList>
    </citation>
    <scope>IDENTIFICATION</scope>
</reference>
<dbReference type="AlphaFoldDB" id="A0A2K5HLG6"/>
<dbReference type="Proteomes" id="UP000233080">
    <property type="component" value="Unassembled WGS sequence"/>
</dbReference>
<reference evidence="1" key="2">
    <citation type="submission" date="2025-09" db="UniProtKB">
        <authorList>
            <consortium name="Ensembl"/>
        </authorList>
    </citation>
    <scope>IDENTIFICATION</scope>
</reference>
<sequence length="60" mass="6860">MPVVNGCIFALPKGICILFRNMALHSRKILHQDYEASPLNQVWEVSWSTALLNTCRGFLR</sequence>
<proteinExistence type="predicted"/>